<keyword evidence="3" id="KW-1185">Reference proteome</keyword>
<organism evidence="2 3">
    <name type="scientific">Chryseobacterium camelliae</name>
    <dbReference type="NCBI Taxonomy" id="1265445"/>
    <lineage>
        <taxon>Bacteria</taxon>
        <taxon>Pseudomonadati</taxon>
        <taxon>Bacteroidota</taxon>
        <taxon>Flavobacteriia</taxon>
        <taxon>Flavobacteriales</taxon>
        <taxon>Weeksellaceae</taxon>
        <taxon>Chryseobacterium group</taxon>
        <taxon>Chryseobacterium</taxon>
    </lineage>
</organism>
<dbReference type="EMBL" id="CP115859">
    <property type="protein sequence ID" value="WBV60385.1"/>
    <property type="molecule type" value="Genomic_DNA"/>
</dbReference>
<protein>
    <recommendedName>
        <fullName evidence="1">YopA central domain-containing protein</fullName>
    </recommendedName>
</protein>
<proteinExistence type="predicted"/>
<evidence type="ECO:0000313" key="2">
    <source>
        <dbReference type="EMBL" id="WBV60385.1"/>
    </source>
</evidence>
<gene>
    <name evidence="2" type="ORF">PFY12_15295</name>
</gene>
<feature type="domain" description="YopA central" evidence="1">
    <location>
        <begin position="119"/>
        <end position="243"/>
    </location>
</feature>
<dbReference type="Pfam" id="PF26308">
    <property type="entry name" value="YopA_M"/>
    <property type="match status" value="1"/>
</dbReference>
<accession>A0ABY7QL68</accession>
<dbReference type="Proteomes" id="UP001210978">
    <property type="component" value="Chromosome"/>
</dbReference>
<evidence type="ECO:0000259" key="1">
    <source>
        <dbReference type="Pfam" id="PF26308"/>
    </source>
</evidence>
<reference evidence="2 3" key="1">
    <citation type="submission" date="2023-01" db="EMBL/GenBank/DDBJ databases">
        <title>Complete genome of Chryseobacterium camelliae VAN22-5A.</title>
        <authorList>
            <person name="Zong G."/>
            <person name="Cao G."/>
        </authorList>
    </citation>
    <scope>NUCLEOTIDE SEQUENCE [LARGE SCALE GENOMIC DNA]</scope>
    <source>
        <strain evidence="2 3">VAN22-5A</strain>
    </source>
</reference>
<dbReference type="RefSeq" id="WP_271148717.1">
    <property type="nucleotide sequence ID" value="NZ_CP115859.1"/>
</dbReference>
<evidence type="ECO:0000313" key="3">
    <source>
        <dbReference type="Proteomes" id="UP001210978"/>
    </source>
</evidence>
<sequence>MSQEKAFAVSPIIETTNRPNEKINIYDGELNFKTSNSSVILAKGHIYFKWFPHLRAEFNAELPNEIFGNSLFEADKIEMLIGNNLIGNCYISSQNIGVNHTVKGGFFDKFIIGDKTLTAKTFKFSILNFDDFLGENIEYVKENSKLYSKARIKLQHEKFEILIDKCEEFKEKFELLKENGGYQILHNGQINILKNSFSFDQITELVNILGHFLSFVSGRKNNPLFLSALHNDEILYQEYTGYPNYPYEFRPSWNNTYSTKYLNSLFTNFYELWKSNTDNKFFLTYIIHWYTEINCNSGYSEGSLIMAQTALELLYNWLIVENKKLIIGKDSENISASNKMRLLLSQLSISYDVPEKFSGLEKFRIDNKCLDAIEAVVQIRNAIVHSQEEKRKRLSEIDEIVIYQAVQLSTWYIEMSLLNILKFEDKYSNRCSKEIIKAYKLELPPWKK</sequence>
<dbReference type="InterPro" id="IPR058684">
    <property type="entry name" value="YopA_M"/>
</dbReference>
<name>A0ABY7QL68_9FLAO</name>